<gene>
    <name evidence="17" type="ORF">ANE_LOCUS20507</name>
</gene>
<dbReference type="InterPro" id="IPR044974">
    <property type="entry name" value="Disease_R_plants"/>
</dbReference>
<evidence type="ECO:0000256" key="6">
    <source>
        <dbReference type="ARBA" id="ARBA00022679"/>
    </source>
</evidence>
<dbReference type="GO" id="GO:0005524">
    <property type="term" value="F:ATP binding"/>
    <property type="evidence" value="ECO:0007669"/>
    <property type="project" value="UniProtKB-KW"/>
</dbReference>
<dbReference type="FunFam" id="1.10.510.10:FF:000098">
    <property type="entry name" value="Mitogen-activated protein kinase 1"/>
    <property type="match status" value="1"/>
</dbReference>
<dbReference type="PANTHER" id="PTHR11017">
    <property type="entry name" value="LEUCINE-RICH REPEAT-CONTAINING PROTEIN"/>
    <property type="match status" value="1"/>
</dbReference>
<dbReference type="InterPro" id="IPR058192">
    <property type="entry name" value="WHD_ROQ1-like"/>
</dbReference>
<comment type="catalytic activity">
    <reaction evidence="12">
        <text>L-threonyl-[protein] + ATP = O-phospho-L-threonyl-[protein] + ADP + H(+)</text>
        <dbReference type="Rhea" id="RHEA:46608"/>
        <dbReference type="Rhea" id="RHEA-COMP:11060"/>
        <dbReference type="Rhea" id="RHEA-COMP:11605"/>
        <dbReference type="ChEBI" id="CHEBI:15378"/>
        <dbReference type="ChEBI" id="CHEBI:30013"/>
        <dbReference type="ChEBI" id="CHEBI:30616"/>
        <dbReference type="ChEBI" id="CHEBI:61977"/>
        <dbReference type="ChEBI" id="CHEBI:456216"/>
        <dbReference type="EC" id="2.7.11.24"/>
    </reaction>
</comment>
<feature type="domain" description="TIR" evidence="16">
    <location>
        <begin position="6"/>
        <end position="149"/>
    </location>
</feature>
<keyword evidence="10" id="KW-0611">Plant defense</keyword>
<dbReference type="Gene3D" id="3.40.50.10140">
    <property type="entry name" value="Toll/interleukin-1 receptor homology (TIR) domain"/>
    <property type="match status" value="1"/>
</dbReference>
<dbReference type="Pfam" id="PF00069">
    <property type="entry name" value="Pkinase"/>
    <property type="match status" value="1"/>
</dbReference>
<feature type="region of interest" description="Disordered" evidence="14">
    <location>
        <begin position="1141"/>
        <end position="1166"/>
    </location>
</feature>
<evidence type="ECO:0000256" key="4">
    <source>
        <dbReference type="ARBA" id="ARBA00022553"/>
    </source>
</evidence>
<dbReference type="SUPFAM" id="SSF52540">
    <property type="entry name" value="P-loop containing nucleoside triphosphate hydrolases"/>
    <property type="match status" value="1"/>
</dbReference>
<keyword evidence="11" id="KW-0067">ATP-binding</keyword>
<dbReference type="SUPFAM" id="SSF56112">
    <property type="entry name" value="Protein kinase-like (PK-like)"/>
    <property type="match status" value="1"/>
</dbReference>
<dbReference type="Gene3D" id="3.30.200.20">
    <property type="entry name" value="Phosphorylase Kinase, domain 1"/>
    <property type="match status" value="1"/>
</dbReference>
<dbReference type="FunFam" id="3.40.50.300:FF:001957">
    <property type="entry name" value="Disease resistance protein (TIR-NBS-LRR class)"/>
    <property type="match status" value="1"/>
</dbReference>
<protein>
    <recommendedName>
        <fullName evidence="2">mitogen-activated protein kinase</fullName>
        <ecNumber evidence="2">2.7.11.24</ecNumber>
    </recommendedName>
</protein>
<dbReference type="GO" id="GO:0004707">
    <property type="term" value="F:MAP kinase activity"/>
    <property type="evidence" value="ECO:0007669"/>
    <property type="project" value="UniProtKB-EC"/>
</dbReference>
<evidence type="ECO:0000256" key="7">
    <source>
        <dbReference type="ARBA" id="ARBA00022737"/>
    </source>
</evidence>
<feature type="domain" description="Protein kinase" evidence="15">
    <location>
        <begin position="1200"/>
        <end position="1480"/>
    </location>
</feature>
<keyword evidence="8" id="KW-0547">Nucleotide-binding</keyword>
<dbReference type="PROSITE" id="PS50104">
    <property type="entry name" value="TIR"/>
    <property type="match status" value="1"/>
</dbReference>
<dbReference type="PRINTS" id="PR00364">
    <property type="entry name" value="DISEASERSIST"/>
</dbReference>
<dbReference type="EC" id="2.7.11.24" evidence="2"/>
<dbReference type="SUPFAM" id="SSF52200">
    <property type="entry name" value="Toll/Interleukin receptor TIR domain"/>
    <property type="match status" value="1"/>
</dbReference>
<dbReference type="FunFam" id="3.30.200.20:FF:000046">
    <property type="entry name" value="Mitogen-activated protein kinase"/>
    <property type="match status" value="1"/>
</dbReference>
<dbReference type="Pfam" id="PF01582">
    <property type="entry name" value="TIR"/>
    <property type="match status" value="1"/>
</dbReference>
<dbReference type="Pfam" id="PF23282">
    <property type="entry name" value="WHD_ROQ1"/>
    <property type="match status" value="2"/>
</dbReference>
<dbReference type="Gene3D" id="1.10.510.10">
    <property type="entry name" value="Transferase(Phosphotransferase) domain 1"/>
    <property type="match status" value="1"/>
</dbReference>
<organism evidence="17 18">
    <name type="scientific">Arabis nemorensis</name>
    <dbReference type="NCBI Taxonomy" id="586526"/>
    <lineage>
        <taxon>Eukaryota</taxon>
        <taxon>Viridiplantae</taxon>
        <taxon>Streptophyta</taxon>
        <taxon>Embryophyta</taxon>
        <taxon>Tracheophyta</taxon>
        <taxon>Spermatophyta</taxon>
        <taxon>Magnoliopsida</taxon>
        <taxon>eudicotyledons</taxon>
        <taxon>Gunneridae</taxon>
        <taxon>Pentapetalae</taxon>
        <taxon>rosids</taxon>
        <taxon>malvids</taxon>
        <taxon>Brassicales</taxon>
        <taxon>Brassicaceae</taxon>
        <taxon>Arabideae</taxon>
        <taxon>Arabis</taxon>
    </lineage>
</organism>
<evidence type="ECO:0000313" key="18">
    <source>
        <dbReference type="Proteomes" id="UP000489600"/>
    </source>
</evidence>
<evidence type="ECO:0000256" key="14">
    <source>
        <dbReference type="SAM" id="MobiDB-lite"/>
    </source>
</evidence>
<dbReference type="Gene3D" id="3.40.50.300">
    <property type="entry name" value="P-loop containing nucleotide triphosphate hydrolases"/>
    <property type="match status" value="1"/>
</dbReference>
<dbReference type="Pfam" id="PF00931">
    <property type="entry name" value="NB-ARC"/>
    <property type="match status" value="1"/>
</dbReference>
<evidence type="ECO:0000256" key="2">
    <source>
        <dbReference type="ARBA" id="ARBA00012411"/>
    </source>
</evidence>
<dbReference type="Pfam" id="PF07725">
    <property type="entry name" value="LRR_3"/>
    <property type="match status" value="1"/>
</dbReference>
<evidence type="ECO:0000313" key="17">
    <source>
        <dbReference type="EMBL" id="VVB10063.1"/>
    </source>
</evidence>
<dbReference type="InterPro" id="IPR011009">
    <property type="entry name" value="Kinase-like_dom_sf"/>
</dbReference>
<dbReference type="Gene3D" id="1.10.8.430">
    <property type="entry name" value="Helical domain of apoptotic protease-activating factors"/>
    <property type="match status" value="1"/>
</dbReference>
<dbReference type="InterPro" id="IPR032675">
    <property type="entry name" value="LRR_dom_sf"/>
</dbReference>
<dbReference type="InterPro" id="IPR000719">
    <property type="entry name" value="Prot_kinase_dom"/>
</dbReference>
<dbReference type="InterPro" id="IPR036390">
    <property type="entry name" value="WH_DNA-bd_sf"/>
</dbReference>
<dbReference type="PROSITE" id="PS50011">
    <property type="entry name" value="PROTEIN_KINASE_DOM"/>
    <property type="match status" value="1"/>
</dbReference>
<dbReference type="SUPFAM" id="SSF52058">
    <property type="entry name" value="L domain-like"/>
    <property type="match status" value="1"/>
</dbReference>
<evidence type="ECO:0000256" key="13">
    <source>
        <dbReference type="ARBA" id="ARBA00048312"/>
    </source>
</evidence>
<dbReference type="SMART" id="SM00255">
    <property type="entry name" value="TIR"/>
    <property type="match status" value="1"/>
</dbReference>
<accession>A0A565C8U1</accession>
<dbReference type="GO" id="GO:0006952">
    <property type="term" value="P:defense response"/>
    <property type="evidence" value="ECO:0007669"/>
    <property type="project" value="UniProtKB-KW"/>
</dbReference>
<dbReference type="Gene3D" id="3.80.10.10">
    <property type="entry name" value="Ribonuclease Inhibitor"/>
    <property type="match status" value="2"/>
</dbReference>
<evidence type="ECO:0000256" key="10">
    <source>
        <dbReference type="ARBA" id="ARBA00022821"/>
    </source>
</evidence>
<dbReference type="PANTHER" id="PTHR11017:SF518">
    <property type="entry name" value="DISEASE RESISTANCE PROTEIN (TIR-NBS-LRR CLASS)-RELATED"/>
    <property type="match status" value="1"/>
</dbReference>
<dbReference type="InterPro" id="IPR011713">
    <property type="entry name" value="Leu-rich_rpt_3"/>
</dbReference>
<name>A0A565C8U1_9BRAS</name>
<proteinExistence type="inferred from homology"/>
<keyword evidence="18" id="KW-1185">Reference proteome</keyword>
<comment type="catalytic activity">
    <reaction evidence="13">
        <text>L-seryl-[protein] + ATP = O-phospho-L-seryl-[protein] + ADP + H(+)</text>
        <dbReference type="Rhea" id="RHEA:17989"/>
        <dbReference type="Rhea" id="RHEA-COMP:9863"/>
        <dbReference type="Rhea" id="RHEA-COMP:11604"/>
        <dbReference type="ChEBI" id="CHEBI:15378"/>
        <dbReference type="ChEBI" id="CHEBI:29999"/>
        <dbReference type="ChEBI" id="CHEBI:30616"/>
        <dbReference type="ChEBI" id="CHEBI:83421"/>
        <dbReference type="ChEBI" id="CHEBI:456216"/>
        <dbReference type="EC" id="2.7.11.24"/>
    </reaction>
</comment>
<keyword evidence="9" id="KW-0418">Kinase</keyword>
<evidence type="ECO:0000256" key="3">
    <source>
        <dbReference type="ARBA" id="ARBA00022527"/>
    </source>
</evidence>
<evidence type="ECO:0000256" key="9">
    <source>
        <dbReference type="ARBA" id="ARBA00022777"/>
    </source>
</evidence>
<dbReference type="SUPFAM" id="SSF46785">
    <property type="entry name" value="Winged helix' DNA-binding domain"/>
    <property type="match status" value="1"/>
</dbReference>
<dbReference type="InterPro" id="IPR002182">
    <property type="entry name" value="NB-ARC"/>
</dbReference>
<evidence type="ECO:0000256" key="8">
    <source>
        <dbReference type="ARBA" id="ARBA00022741"/>
    </source>
</evidence>
<keyword evidence="4" id="KW-0597">Phosphoprotein</keyword>
<dbReference type="InterPro" id="IPR000157">
    <property type="entry name" value="TIR_dom"/>
</dbReference>
<keyword evidence="5" id="KW-0433">Leucine-rich repeat</keyword>
<dbReference type="OrthoDB" id="1111679at2759"/>
<keyword evidence="6" id="KW-0808">Transferase</keyword>
<dbReference type="EMBL" id="CABITT030000007">
    <property type="protein sequence ID" value="VVB10063.1"/>
    <property type="molecule type" value="Genomic_DNA"/>
</dbReference>
<comment type="similarity">
    <text evidence="1">Belongs to the protein kinase superfamily. CMGC Ser/Thr protein kinase family. MAP kinase subfamily.</text>
</comment>
<sequence>MDDGNKATHVIDINCSDTLQYSLASHLSVNFRRKGIYALVNCNGTLDEIERASASVVVFSKNYLSSTSCLDKLVRVLQCRRKNSQLVVPVFYGVSPSDVVVSEHESADQLREWSSALQELRELPGHQSREECGDCELVEEIVKDVYEKIFPTENIGINSRLRGIAHLLCKQTWGIRRIGIWGMPGIGKTTLAKAFFDQIAGGYEASCFIEQFDKAFHEKGLHPLLAEHFGKILKALPGVCSSITRPSFPRDKLNKKRTLVVLDDVHNPLVAESFLGEFHWFGPGSLIILTSRDKQVFRLCQINHVYEVQSLNENEALQLLSHCASGKDIREPKLRELSMEMIDYANGNPLALSFYGRTLKGKKLSETKTTSLKRELHTLHDIFKSSYETLDDNEKNIFLDIACFFKGENADYVMQLLEGCGFFPHVEIDVLVEKCLVTISENRVDMHNLIQDVGREIINRETRQIERRRRLWNPSTIKLLLEDDEFNGTEDIEGIFMDTSNLMFDVKPNAFENMINLRFLKIYCPSDEKHCGLRLPKGLESLPFELRLLHWENYPLQSLPQDFDPCHLVELNMPHSQLQKLWVGTKNLEMLKMVRLCHSLQLTEIDDICKAQNVELIDLQGCTKLQCFPPMCHLQHLRVVKVSGCREIKSFPEVSANIEELHLQGTGITELPVSSVTLSQQAKLNREPSNLPTDFSGDSDVLNVKRSTSLVKVISSNQYLGKLVCLNMKDCSHLQSLPHMVDLESLKVLNISGCSKLEHIQGFPRNLKELYLAGTAIQKLPQLPQSLEVLNAHGCVSLQSIPFGFKQLPRYCAFSNCFALSDQVVSEYLKNALAYVECTAKEYHQQELNKFLDFSFSVSLPAKRKFTFHLQPGYSSLIQLGPSWKSTHVAFAILVEAAFSEDYQNATAFGFKCVCRWKDKEGLSHRLKKTFNCWSPGEGDQKFQKEHLFVFCDLDLHPSTSTGKDPDILADLIVFEIYPVNKQMELVDESCTVTRCGVYVINAANGDTSLDMSQLVLSLDHPKMLSDDEVEEAFRGLDEKDKTLFLYIACLFNDEEADLIAPLIASIGLGISSGFQVLVDNSLICISTYGVIVRRNLLRTMGRDIVLRQSMLPDSLKINNTPSVQSGELVGIEDHVANMSSLSSSKSEDEKTVEISGDSGKGEEIDSSMVEPVEPPIGFREQEKHNYTMWQTFFEIVTKYVPVKPIGSGFDGVVCSAINRETNKKVAITKILNVFENRITAVRTLKYMNLLRHVRHDNIIALNDVMLSGHRTSFNDVYMVYELMDTDLHQIIKSSQSLFDDHRKYFLFQLLQGLKYLHSVNILHRNLKPGNLLVNANCDLKICDFGLARTSIRIGTEYWYQAPELLLGCNNYGTSIDVWSVGCIFAEILGRKPIFPGTKSLNQLKQIINVLGSQEESDLQFINNPKARSYINSLTGSKGTLFSNLYPKADTLAIDLLEKMLVFDPTKRITVTEALSHPYMADLFNSKHIPPARVPNTLDIDENMEEHTIREMMWNEMLYYHPEATASQRPSKILKSS</sequence>
<evidence type="ECO:0000256" key="11">
    <source>
        <dbReference type="ARBA" id="ARBA00022840"/>
    </source>
</evidence>
<dbReference type="InterPro" id="IPR027417">
    <property type="entry name" value="P-loop_NTPase"/>
</dbReference>
<evidence type="ECO:0000256" key="12">
    <source>
        <dbReference type="ARBA" id="ARBA00047592"/>
    </source>
</evidence>
<dbReference type="InterPro" id="IPR042197">
    <property type="entry name" value="Apaf_helical"/>
</dbReference>
<keyword evidence="3" id="KW-0723">Serine/threonine-protein kinase</keyword>
<evidence type="ECO:0000259" key="16">
    <source>
        <dbReference type="PROSITE" id="PS50104"/>
    </source>
</evidence>
<evidence type="ECO:0000256" key="1">
    <source>
        <dbReference type="ARBA" id="ARBA00008832"/>
    </source>
</evidence>
<dbReference type="GO" id="GO:0043531">
    <property type="term" value="F:ADP binding"/>
    <property type="evidence" value="ECO:0007669"/>
    <property type="project" value="InterPro"/>
</dbReference>
<reference evidence="17" key="1">
    <citation type="submission" date="2019-07" db="EMBL/GenBank/DDBJ databases">
        <authorList>
            <person name="Dittberner H."/>
        </authorList>
    </citation>
    <scope>NUCLEOTIDE SEQUENCE [LARGE SCALE GENOMIC DNA]</scope>
</reference>
<dbReference type="Proteomes" id="UP000489600">
    <property type="component" value="Unassembled WGS sequence"/>
</dbReference>
<comment type="caution">
    <text evidence="17">The sequence shown here is derived from an EMBL/GenBank/DDBJ whole genome shotgun (WGS) entry which is preliminary data.</text>
</comment>
<keyword evidence="7" id="KW-0677">Repeat</keyword>
<evidence type="ECO:0000259" key="15">
    <source>
        <dbReference type="PROSITE" id="PS50011"/>
    </source>
</evidence>
<dbReference type="InterPro" id="IPR035897">
    <property type="entry name" value="Toll_tir_struct_dom_sf"/>
</dbReference>
<evidence type="ECO:0000256" key="5">
    <source>
        <dbReference type="ARBA" id="ARBA00022614"/>
    </source>
</evidence>